<evidence type="ECO:0000256" key="15">
    <source>
        <dbReference type="HAMAP-Rule" id="MF_00103"/>
    </source>
</evidence>
<dbReference type="RefSeq" id="WP_268006776.1">
    <property type="nucleotide sequence ID" value="NZ_CP104067.1"/>
</dbReference>
<evidence type="ECO:0000256" key="9">
    <source>
        <dbReference type="ARBA" id="ARBA00023125"/>
    </source>
</evidence>
<dbReference type="Gene3D" id="3.20.190.10">
    <property type="entry name" value="MutM-like, N-terminal"/>
    <property type="match status" value="1"/>
</dbReference>
<feature type="binding site" evidence="15">
    <location>
        <position position="153"/>
    </location>
    <ligand>
        <name>DNA</name>
        <dbReference type="ChEBI" id="CHEBI:16991"/>
    </ligand>
</feature>
<evidence type="ECO:0000313" key="18">
    <source>
        <dbReference type="EMBL" id="WAH42901.1"/>
    </source>
</evidence>
<dbReference type="SUPFAM" id="SSF57716">
    <property type="entry name" value="Glucocorticoid receptor-like (DNA-binding domain)"/>
    <property type="match status" value="1"/>
</dbReference>
<dbReference type="InterPro" id="IPR010979">
    <property type="entry name" value="Ribosomal_uS13-like_H2TH"/>
</dbReference>
<dbReference type="NCBIfam" id="NF002211">
    <property type="entry name" value="PRK01103.1"/>
    <property type="match status" value="1"/>
</dbReference>
<proteinExistence type="inferred from homology"/>
<sequence>MPELPEVETVRRGLSALVVGKTVVYVHVHLPRIVRHPSPEEFEKRLVGRKIESIDRRGKYLLFALPPYTLVSHLRMEGQYRVVPKDEPLALHTHVIFGLSDGSELRYRDVRQFGTMDLLTADETLPSGLLTLGPEPFDPALTPHVLYQSLHKRSAPVKSVLLDQSVVAGLGNIYVDEALFLAGVHPLTKANRIGQRRCEALLRAIRDVLTRAIAAGGSSIRTYVNGYGRHGGFQMQLNAYGREGQPCLVCGQPIEKIRLGGRGTHYCPNCQPRSGRRRPHADVSPSSV</sequence>
<feature type="binding site" evidence="15">
    <location>
        <position position="111"/>
    </location>
    <ligand>
        <name>DNA</name>
        <dbReference type="ChEBI" id="CHEBI:16991"/>
    </ligand>
</feature>
<dbReference type="InterPro" id="IPR000214">
    <property type="entry name" value="Znf_DNA_glyclase/AP_lyase"/>
</dbReference>
<dbReference type="PROSITE" id="PS51068">
    <property type="entry name" value="FPG_CAT"/>
    <property type="match status" value="1"/>
</dbReference>
<keyword evidence="4 15" id="KW-0479">Metal-binding</keyword>
<feature type="binding site" evidence="15">
    <location>
        <position position="92"/>
    </location>
    <ligand>
        <name>DNA</name>
        <dbReference type="ChEBI" id="CHEBI:16991"/>
    </ligand>
</feature>
<dbReference type="Pfam" id="PF06831">
    <property type="entry name" value="H2TH"/>
    <property type="match status" value="1"/>
</dbReference>
<dbReference type="SMART" id="SM01232">
    <property type="entry name" value="H2TH"/>
    <property type="match status" value="1"/>
</dbReference>
<keyword evidence="9 15" id="KW-0238">DNA-binding</keyword>
<dbReference type="EMBL" id="CP104067">
    <property type="protein sequence ID" value="WAH42901.1"/>
    <property type="molecule type" value="Genomic_DNA"/>
</dbReference>
<name>A0ABY6ZJ89_9BACL</name>
<feature type="domain" description="Formamidopyrimidine-DNA glycosylase catalytic" evidence="17">
    <location>
        <begin position="2"/>
        <end position="114"/>
    </location>
</feature>
<dbReference type="InterPro" id="IPR015886">
    <property type="entry name" value="H2TH_FPG"/>
</dbReference>
<evidence type="ECO:0000256" key="1">
    <source>
        <dbReference type="ARBA" id="ARBA00001668"/>
    </source>
</evidence>
<evidence type="ECO:0000259" key="17">
    <source>
        <dbReference type="PROSITE" id="PS51068"/>
    </source>
</evidence>
<dbReference type="GO" id="GO:0008534">
    <property type="term" value="F:oxidized purine nucleobase lesion DNA N-glycosylase activity"/>
    <property type="evidence" value="ECO:0007669"/>
    <property type="project" value="UniProtKB-EC"/>
</dbReference>
<evidence type="ECO:0000256" key="12">
    <source>
        <dbReference type="ARBA" id="ARBA00023268"/>
    </source>
</evidence>
<feature type="domain" description="FPG-type" evidence="16">
    <location>
        <begin position="238"/>
        <end position="272"/>
    </location>
</feature>
<dbReference type="CDD" id="cd08966">
    <property type="entry name" value="EcFpg-like_N"/>
    <property type="match status" value="1"/>
</dbReference>
<dbReference type="EC" id="4.2.99.18" evidence="15"/>
<dbReference type="PROSITE" id="PS01242">
    <property type="entry name" value="ZF_FPG_1"/>
    <property type="match status" value="1"/>
</dbReference>
<comment type="subunit">
    <text evidence="3 15">Monomer.</text>
</comment>
<dbReference type="PANTHER" id="PTHR22993:SF9">
    <property type="entry name" value="FORMAMIDOPYRIMIDINE-DNA GLYCOSYLASE"/>
    <property type="match status" value="1"/>
</dbReference>
<comment type="catalytic activity">
    <reaction evidence="1 15">
        <text>Hydrolysis of DNA containing ring-opened 7-methylguanine residues, releasing 2,6-diamino-4-hydroxy-5-(N-methyl)formamidopyrimidine.</text>
        <dbReference type="EC" id="3.2.2.23"/>
    </reaction>
</comment>
<dbReference type="NCBIfam" id="TIGR00577">
    <property type="entry name" value="fpg"/>
    <property type="match status" value="1"/>
</dbReference>
<evidence type="ECO:0000256" key="4">
    <source>
        <dbReference type="ARBA" id="ARBA00022723"/>
    </source>
</evidence>
<evidence type="ECO:0000256" key="13">
    <source>
        <dbReference type="ARBA" id="ARBA00023295"/>
    </source>
</evidence>
<gene>
    <name evidence="15 18" type="primary">mutM</name>
    <name evidence="15" type="synonym">fpg</name>
    <name evidence="18" type="ORF">NZD89_05585</name>
</gene>
<dbReference type="InterPro" id="IPR035937">
    <property type="entry name" value="FPG_N"/>
</dbReference>
<reference evidence="18" key="1">
    <citation type="submission" date="2022-08" db="EMBL/GenBank/DDBJ databases">
        <title>Alicyclobacillus fastidiosus DSM 17978, complete genome.</title>
        <authorList>
            <person name="Wang Q."/>
            <person name="Cai R."/>
            <person name="Wang Z."/>
        </authorList>
    </citation>
    <scope>NUCLEOTIDE SEQUENCE</scope>
    <source>
        <strain evidence="18">DSM 17978</strain>
    </source>
</reference>
<comment type="function">
    <text evidence="15">Involved in base excision repair of DNA damaged by oxidation or by mutagenic agents. Acts as DNA glycosylase that recognizes and removes damaged bases. Has a preference for oxidized purines, such as 7,8-dihydro-8-oxoguanine (8-oxoG). Has AP (apurinic/apyrimidinic) lyase activity and introduces nicks in the DNA strand. Cleaves the DNA backbone by beta-delta elimination to generate a single-strand break at the site of the removed base with both 3'- and 5'-phosphates.</text>
</comment>
<dbReference type="EC" id="3.2.2.23" evidence="15"/>
<dbReference type="InterPro" id="IPR010663">
    <property type="entry name" value="Znf_FPG/IleRS"/>
</dbReference>
<feature type="active site" description="Schiff-base intermediate with DNA" evidence="15">
    <location>
        <position position="2"/>
    </location>
</feature>
<protein>
    <recommendedName>
        <fullName evidence="15">Formamidopyrimidine-DNA glycosylase</fullName>
        <shortName evidence="15">Fapy-DNA glycosylase</shortName>
        <ecNumber evidence="15">3.2.2.23</ecNumber>
    </recommendedName>
    <alternativeName>
        <fullName evidence="15">DNA-(apurinic or apyrimidinic site) lyase MutM</fullName>
        <shortName evidence="15">AP lyase MutM</shortName>
        <ecNumber evidence="15">4.2.99.18</ecNumber>
    </alternativeName>
</protein>
<evidence type="ECO:0000259" key="16">
    <source>
        <dbReference type="PROSITE" id="PS51066"/>
    </source>
</evidence>
<dbReference type="Proteomes" id="UP001164761">
    <property type="component" value="Chromosome"/>
</dbReference>
<keyword evidence="10 15" id="KW-0234">DNA repair</keyword>
<evidence type="ECO:0000256" key="11">
    <source>
        <dbReference type="ARBA" id="ARBA00023239"/>
    </source>
</evidence>
<accession>A0ABY6ZJ89</accession>
<dbReference type="SUPFAM" id="SSF81624">
    <property type="entry name" value="N-terminal domain of MutM-like DNA repair proteins"/>
    <property type="match status" value="1"/>
</dbReference>
<evidence type="ECO:0000256" key="2">
    <source>
        <dbReference type="ARBA" id="ARBA00009409"/>
    </source>
</evidence>
<keyword evidence="7 15" id="KW-0378">Hydrolase</keyword>
<evidence type="ECO:0000256" key="8">
    <source>
        <dbReference type="ARBA" id="ARBA00022833"/>
    </source>
</evidence>
<keyword evidence="19" id="KW-1185">Reference proteome</keyword>
<dbReference type="InterPro" id="IPR012319">
    <property type="entry name" value="FPG_cat"/>
</dbReference>
<dbReference type="InterPro" id="IPR015887">
    <property type="entry name" value="DNA_glyclase_Znf_dom_DNA_BS"/>
</dbReference>
<feature type="active site" description="Proton donor; for delta-elimination activity" evidence="15">
    <location>
        <position position="262"/>
    </location>
</feature>
<keyword evidence="5 15" id="KW-0227">DNA damage</keyword>
<keyword evidence="11 15" id="KW-0456">Lyase</keyword>
<evidence type="ECO:0000256" key="5">
    <source>
        <dbReference type="ARBA" id="ARBA00022763"/>
    </source>
</evidence>
<evidence type="ECO:0000256" key="14">
    <source>
        <dbReference type="ARBA" id="ARBA00044632"/>
    </source>
</evidence>
<dbReference type="HAMAP" id="MF_00103">
    <property type="entry name" value="Fapy_DNA_glycosyl"/>
    <property type="match status" value="1"/>
</dbReference>
<dbReference type="Gene3D" id="1.10.8.50">
    <property type="match status" value="1"/>
</dbReference>
<dbReference type="SUPFAM" id="SSF46946">
    <property type="entry name" value="S13-like H2TH domain"/>
    <property type="match status" value="1"/>
</dbReference>
<keyword evidence="8 15" id="KW-0862">Zinc</keyword>
<dbReference type="PROSITE" id="PS51066">
    <property type="entry name" value="ZF_FPG_2"/>
    <property type="match status" value="1"/>
</dbReference>
<dbReference type="InterPro" id="IPR020629">
    <property type="entry name" value="FPG_Glyclase"/>
</dbReference>
<dbReference type="SMART" id="SM00898">
    <property type="entry name" value="Fapy_DNA_glyco"/>
    <property type="match status" value="1"/>
</dbReference>
<feature type="active site" description="Proton donor" evidence="15">
    <location>
        <position position="3"/>
    </location>
</feature>
<keyword evidence="12 15" id="KW-0511">Multifunctional enzyme</keyword>
<dbReference type="Pfam" id="PF06827">
    <property type="entry name" value="zf-FPG_IleRS"/>
    <property type="match status" value="1"/>
</dbReference>
<evidence type="ECO:0000256" key="10">
    <source>
        <dbReference type="ARBA" id="ARBA00023204"/>
    </source>
</evidence>
<comment type="similarity">
    <text evidence="2 15">Belongs to the FPG family.</text>
</comment>
<comment type="cofactor">
    <cofactor evidence="15">
        <name>Zn(2+)</name>
        <dbReference type="ChEBI" id="CHEBI:29105"/>
    </cofactor>
    <text evidence="15">Binds 1 zinc ion per subunit.</text>
</comment>
<evidence type="ECO:0000313" key="19">
    <source>
        <dbReference type="Proteomes" id="UP001164761"/>
    </source>
</evidence>
<dbReference type="Pfam" id="PF01149">
    <property type="entry name" value="Fapy_DNA_glyco"/>
    <property type="match status" value="1"/>
</dbReference>
<organism evidence="18 19">
    <name type="scientific">Alicyclobacillus fastidiosus</name>
    <dbReference type="NCBI Taxonomy" id="392011"/>
    <lineage>
        <taxon>Bacteria</taxon>
        <taxon>Bacillati</taxon>
        <taxon>Bacillota</taxon>
        <taxon>Bacilli</taxon>
        <taxon>Bacillales</taxon>
        <taxon>Alicyclobacillaceae</taxon>
        <taxon>Alicyclobacillus</taxon>
    </lineage>
</organism>
<evidence type="ECO:0000256" key="7">
    <source>
        <dbReference type="ARBA" id="ARBA00022801"/>
    </source>
</evidence>
<evidence type="ECO:0000256" key="3">
    <source>
        <dbReference type="ARBA" id="ARBA00011245"/>
    </source>
</evidence>
<dbReference type="PANTHER" id="PTHR22993">
    <property type="entry name" value="FORMAMIDOPYRIMIDINE-DNA GLYCOSYLASE"/>
    <property type="match status" value="1"/>
</dbReference>
<feature type="active site" description="Proton donor; for beta-elimination activity" evidence="15">
    <location>
        <position position="59"/>
    </location>
</feature>
<keyword evidence="6 15" id="KW-0863">Zinc-finger</keyword>
<evidence type="ECO:0000256" key="6">
    <source>
        <dbReference type="ARBA" id="ARBA00022771"/>
    </source>
</evidence>
<keyword evidence="13 15" id="KW-0326">Glycosidase</keyword>
<comment type="catalytic activity">
    <reaction evidence="14 15">
        <text>2'-deoxyribonucleotide-(2'-deoxyribose 5'-phosphate)-2'-deoxyribonucleotide-DNA = a 3'-end 2'-deoxyribonucleotide-(2,3-dehydro-2,3-deoxyribose 5'-phosphate)-DNA + a 5'-end 5'-phospho-2'-deoxyribonucleoside-DNA + H(+)</text>
        <dbReference type="Rhea" id="RHEA:66592"/>
        <dbReference type="Rhea" id="RHEA-COMP:13180"/>
        <dbReference type="Rhea" id="RHEA-COMP:16897"/>
        <dbReference type="Rhea" id="RHEA-COMP:17067"/>
        <dbReference type="ChEBI" id="CHEBI:15378"/>
        <dbReference type="ChEBI" id="CHEBI:136412"/>
        <dbReference type="ChEBI" id="CHEBI:157695"/>
        <dbReference type="ChEBI" id="CHEBI:167181"/>
        <dbReference type="EC" id="4.2.99.18"/>
    </reaction>
</comment>